<evidence type="ECO:0000313" key="1">
    <source>
        <dbReference type="EMBL" id="GJT46707.1"/>
    </source>
</evidence>
<feature type="non-terminal residue" evidence="1">
    <location>
        <position position="1"/>
    </location>
</feature>
<proteinExistence type="predicted"/>
<evidence type="ECO:0000313" key="2">
    <source>
        <dbReference type="Proteomes" id="UP001151760"/>
    </source>
</evidence>
<accession>A0ABQ5E794</accession>
<name>A0ABQ5E794_9ASTR</name>
<dbReference type="Proteomes" id="UP001151760">
    <property type="component" value="Unassembled WGS sequence"/>
</dbReference>
<reference evidence="1" key="2">
    <citation type="submission" date="2022-01" db="EMBL/GenBank/DDBJ databases">
        <authorList>
            <person name="Yamashiro T."/>
            <person name="Shiraishi A."/>
            <person name="Satake H."/>
            <person name="Nakayama K."/>
        </authorList>
    </citation>
    <scope>NUCLEOTIDE SEQUENCE</scope>
</reference>
<organism evidence="1 2">
    <name type="scientific">Tanacetum coccineum</name>
    <dbReference type="NCBI Taxonomy" id="301880"/>
    <lineage>
        <taxon>Eukaryota</taxon>
        <taxon>Viridiplantae</taxon>
        <taxon>Streptophyta</taxon>
        <taxon>Embryophyta</taxon>
        <taxon>Tracheophyta</taxon>
        <taxon>Spermatophyta</taxon>
        <taxon>Magnoliopsida</taxon>
        <taxon>eudicotyledons</taxon>
        <taxon>Gunneridae</taxon>
        <taxon>Pentapetalae</taxon>
        <taxon>asterids</taxon>
        <taxon>campanulids</taxon>
        <taxon>Asterales</taxon>
        <taxon>Asteraceae</taxon>
        <taxon>Asteroideae</taxon>
        <taxon>Anthemideae</taxon>
        <taxon>Anthemidinae</taxon>
        <taxon>Tanacetum</taxon>
    </lineage>
</organism>
<keyword evidence="2" id="KW-1185">Reference proteome</keyword>
<protein>
    <submittedName>
        <fullName evidence="1">Uncharacterized protein</fullName>
    </submittedName>
</protein>
<sequence length="69" mass="7791">SKQPELKRSMECLVFTISLTPKSNASEEKDEDVELIVVPSAVTILEEIVDSKTSSKNLKEKRRDLTRSL</sequence>
<reference evidence="1" key="1">
    <citation type="journal article" date="2022" name="Int. J. Mol. Sci.">
        <title>Draft Genome of Tanacetum Coccineum: Genomic Comparison of Closely Related Tanacetum-Family Plants.</title>
        <authorList>
            <person name="Yamashiro T."/>
            <person name="Shiraishi A."/>
            <person name="Nakayama K."/>
            <person name="Satake H."/>
        </authorList>
    </citation>
    <scope>NUCLEOTIDE SEQUENCE</scope>
</reference>
<dbReference type="EMBL" id="BQNB010016008">
    <property type="protein sequence ID" value="GJT46707.1"/>
    <property type="molecule type" value="Genomic_DNA"/>
</dbReference>
<comment type="caution">
    <text evidence="1">The sequence shown here is derived from an EMBL/GenBank/DDBJ whole genome shotgun (WGS) entry which is preliminary data.</text>
</comment>
<gene>
    <name evidence="1" type="ORF">Tco_0955422</name>
</gene>